<evidence type="ECO:0000313" key="2">
    <source>
        <dbReference type="EMBL" id="CFE79223.1"/>
    </source>
</evidence>
<dbReference type="Proteomes" id="UP000046680">
    <property type="component" value="Unassembled WGS sequence"/>
</dbReference>
<evidence type="ECO:0000313" key="7">
    <source>
        <dbReference type="Proteomes" id="UP000046680"/>
    </source>
</evidence>
<evidence type="ECO:0000313" key="6">
    <source>
        <dbReference type="Proteomes" id="UP000039021"/>
    </source>
</evidence>
<dbReference type="Proteomes" id="UP000048948">
    <property type="component" value="Unassembled WGS sequence"/>
</dbReference>
<organism evidence="1 9">
    <name type="scientific">Mycobacterium tuberculosis</name>
    <dbReference type="NCBI Taxonomy" id="1773"/>
    <lineage>
        <taxon>Bacteria</taxon>
        <taxon>Bacillati</taxon>
        <taxon>Actinomycetota</taxon>
        <taxon>Actinomycetes</taxon>
        <taxon>Mycobacteriales</taxon>
        <taxon>Mycobacteriaceae</taxon>
        <taxon>Mycobacterium</taxon>
        <taxon>Mycobacterium tuberculosis complex</taxon>
    </lineage>
</organism>
<evidence type="ECO:0000313" key="8">
    <source>
        <dbReference type="Proteomes" id="UP000046947"/>
    </source>
</evidence>
<evidence type="ECO:0000313" key="1">
    <source>
        <dbReference type="EMBL" id="CFE38276.1"/>
    </source>
</evidence>
<protein>
    <submittedName>
        <fullName evidence="1">Uncharacterized protein</fullName>
    </submittedName>
</protein>
<proteinExistence type="predicted"/>
<evidence type="ECO:0000313" key="5">
    <source>
        <dbReference type="EMBL" id="CPA18562.1"/>
    </source>
</evidence>
<name>A0A654T684_MYCTX</name>
<reference evidence="6 7" key="1">
    <citation type="submission" date="2015-03" db="EMBL/GenBank/DDBJ databases">
        <authorList>
            <consortium name="Pathogen Informatics"/>
        </authorList>
    </citation>
    <scope>NUCLEOTIDE SEQUENCE [LARGE SCALE GENOMIC DNA]</scope>
    <source>
        <strain evidence="4 10">Bir 172</strain>
        <strain evidence="3 7">C09601061</strain>
        <strain evidence="1 9">G09901357</strain>
        <strain evidence="2 8">H09601792</strain>
        <strain evidence="6">N09902308</strain>
    </source>
</reference>
<dbReference type="EMBL" id="CGCX01000679">
    <property type="protein sequence ID" value="CFR81554.1"/>
    <property type="molecule type" value="Genomic_DNA"/>
</dbReference>
<gene>
    <name evidence="3" type="ORF">ERS007657_01949</name>
    <name evidence="1" type="ORF">ERS007681_00950</name>
    <name evidence="2" type="ORF">ERS007688_04162</name>
    <name evidence="5" type="ORF">ERS007739_04418</name>
    <name evidence="4" type="ORF">ERS027646_02343</name>
</gene>
<accession>A0A654T684</accession>
<evidence type="ECO:0000313" key="3">
    <source>
        <dbReference type="EMBL" id="CFR81554.1"/>
    </source>
</evidence>
<dbReference type="EMBL" id="CFOE01000081">
    <property type="protein sequence ID" value="CFE38276.1"/>
    <property type="molecule type" value="Genomic_DNA"/>
</dbReference>
<dbReference type="Proteomes" id="UP000048289">
    <property type="component" value="Unassembled WGS sequence"/>
</dbReference>
<dbReference type="Proteomes" id="UP000046947">
    <property type="component" value="Unassembled WGS sequence"/>
</dbReference>
<evidence type="ECO:0000313" key="9">
    <source>
        <dbReference type="Proteomes" id="UP000048289"/>
    </source>
</evidence>
<dbReference type="AlphaFoldDB" id="A0A654T684"/>
<dbReference type="EMBL" id="CNGE01000420">
    <property type="protein sequence ID" value="CKS71669.1"/>
    <property type="molecule type" value="Genomic_DNA"/>
</dbReference>
<reference evidence="5" key="2">
    <citation type="submission" date="2015-03" db="EMBL/GenBank/DDBJ databases">
        <authorList>
            <consortium name="Pathogen Informatics"/>
            <person name="Murphy D."/>
        </authorList>
    </citation>
    <scope>NUCLEOTIDE SEQUENCE</scope>
    <source>
        <strain evidence="5">N09902308</strain>
    </source>
</reference>
<evidence type="ECO:0000313" key="10">
    <source>
        <dbReference type="Proteomes" id="UP000048948"/>
    </source>
</evidence>
<sequence length="77" mass="8325">MAEDVTRVRSPAKYRRYSLRSALISGTFLPPPPVLPARPPTIITIIISGIINMYGDSCLVPPATMMAIMPSMAPPIT</sequence>
<dbReference type="EMBL" id="CFOH01001113">
    <property type="protein sequence ID" value="CFE79223.1"/>
    <property type="molecule type" value="Genomic_DNA"/>
</dbReference>
<dbReference type="Proteomes" id="UP000039021">
    <property type="component" value="Unassembled WGS sequence"/>
</dbReference>
<evidence type="ECO:0000313" key="4">
    <source>
        <dbReference type="EMBL" id="CKS71669.1"/>
    </source>
</evidence>
<dbReference type="EMBL" id="CSBK01002752">
    <property type="protein sequence ID" value="CPA18562.1"/>
    <property type="molecule type" value="Genomic_DNA"/>
</dbReference>